<dbReference type="Proteomes" id="UP000192756">
    <property type="component" value="Unassembled WGS sequence"/>
</dbReference>
<accession>A0A1W1Z9J2</accession>
<evidence type="ECO:0000313" key="1">
    <source>
        <dbReference type="EMBL" id="SMC44881.1"/>
    </source>
</evidence>
<dbReference type="STRING" id="151894.SAMN04488524_0488"/>
<dbReference type="AlphaFoldDB" id="A0A1W1Z9J2"/>
<keyword evidence="2" id="KW-1185">Reference proteome</keyword>
<dbReference type="EMBL" id="FWXT01000001">
    <property type="protein sequence ID" value="SMC44881.1"/>
    <property type="molecule type" value="Genomic_DNA"/>
</dbReference>
<dbReference type="InterPro" id="IPR058148">
    <property type="entry name" value="M949_RS01915-like_dom"/>
</dbReference>
<sequence>MMSRITLTLLLFFSTILAFGQSKVLNSEMLSQQETKKIFTDRLNKQSGINYPIRRVYRCIDSSGQFFIVLTESTNVKAPRTDTLHHHIKALNFQAEKNGLIKKWEIDDSIIKQPGNDEMENSIWFWTKYTALKDIDNDGLIDPVMVYGTSGLNHTDDGRIKILTYYKGKKFAIRHQNGTLDFERNTRVDKAFYTLPVKIQEHVKLIMQKMTGDGHAIFPYGWQKAMKAHKIYFDEN</sequence>
<reference evidence="2" key="1">
    <citation type="submission" date="2017-04" db="EMBL/GenBank/DDBJ databases">
        <authorList>
            <person name="Varghese N."/>
            <person name="Submissions S."/>
        </authorList>
    </citation>
    <scope>NUCLEOTIDE SEQUENCE [LARGE SCALE GENOMIC DNA]</scope>
    <source>
        <strain evidence="2">DSM 12126</strain>
    </source>
</reference>
<organism evidence="1 2">
    <name type="scientific">Pedobacter africanus</name>
    <dbReference type="NCBI Taxonomy" id="151894"/>
    <lineage>
        <taxon>Bacteria</taxon>
        <taxon>Pseudomonadati</taxon>
        <taxon>Bacteroidota</taxon>
        <taxon>Sphingobacteriia</taxon>
        <taxon>Sphingobacteriales</taxon>
        <taxon>Sphingobacteriaceae</taxon>
        <taxon>Pedobacter</taxon>
    </lineage>
</organism>
<name>A0A1W1Z9J2_9SPHI</name>
<proteinExistence type="predicted"/>
<evidence type="ECO:0000313" key="2">
    <source>
        <dbReference type="Proteomes" id="UP000192756"/>
    </source>
</evidence>
<protein>
    <submittedName>
        <fullName evidence="1">Uncharacterized protein</fullName>
    </submittedName>
</protein>
<gene>
    <name evidence="1" type="ORF">SAMN04488524_0488</name>
</gene>
<dbReference type="NCBIfam" id="NF046077">
    <property type="entry name" value="LPS_M949_RS01915"/>
    <property type="match status" value="1"/>
</dbReference>